<accession>A0A0A9GJJ5</accession>
<feature type="region of interest" description="Disordered" evidence="1">
    <location>
        <begin position="1"/>
        <end position="65"/>
    </location>
</feature>
<evidence type="ECO:0000256" key="1">
    <source>
        <dbReference type="SAM" id="MobiDB-lite"/>
    </source>
</evidence>
<feature type="compositionally biased region" description="Polar residues" evidence="1">
    <location>
        <begin position="37"/>
        <end position="65"/>
    </location>
</feature>
<dbReference type="EMBL" id="GBRH01173274">
    <property type="protein sequence ID" value="JAE24622.1"/>
    <property type="molecule type" value="Transcribed_RNA"/>
</dbReference>
<sequence>MGMGIWSTRPHAQRRCQRQEAPAPTSPGRPAAAGQPTRWTPQFWASSPSSTQEPPRSSTARQLDK</sequence>
<dbReference type="AlphaFoldDB" id="A0A0A9GJJ5"/>
<evidence type="ECO:0000313" key="2">
    <source>
        <dbReference type="EMBL" id="JAE24622.1"/>
    </source>
</evidence>
<protein>
    <submittedName>
        <fullName evidence="2">Uncharacterized protein</fullName>
    </submittedName>
</protein>
<name>A0A0A9GJJ5_ARUDO</name>
<reference evidence="2" key="2">
    <citation type="journal article" date="2015" name="Data Brief">
        <title>Shoot transcriptome of the giant reed, Arundo donax.</title>
        <authorList>
            <person name="Barrero R.A."/>
            <person name="Guerrero F.D."/>
            <person name="Moolhuijzen P."/>
            <person name="Goolsby J.A."/>
            <person name="Tidwell J."/>
            <person name="Bellgard S.E."/>
            <person name="Bellgard M.I."/>
        </authorList>
    </citation>
    <scope>NUCLEOTIDE SEQUENCE</scope>
    <source>
        <tissue evidence="2">Shoot tissue taken approximately 20 cm above the soil surface</tissue>
    </source>
</reference>
<reference evidence="2" key="1">
    <citation type="submission" date="2014-09" db="EMBL/GenBank/DDBJ databases">
        <authorList>
            <person name="Magalhaes I.L.F."/>
            <person name="Oliveira U."/>
            <person name="Santos F.R."/>
            <person name="Vidigal T.H.D.A."/>
            <person name="Brescovit A.D."/>
            <person name="Santos A.J."/>
        </authorList>
    </citation>
    <scope>NUCLEOTIDE SEQUENCE</scope>
    <source>
        <tissue evidence="2">Shoot tissue taken approximately 20 cm above the soil surface</tissue>
    </source>
</reference>
<proteinExistence type="predicted"/>
<organism evidence="2">
    <name type="scientific">Arundo donax</name>
    <name type="common">Giant reed</name>
    <name type="synonym">Donax arundinaceus</name>
    <dbReference type="NCBI Taxonomy" id="35708"/>
    <lineage>
        <taxon>Eukaryota</taxon>
        <taxon>Viridiplantae</taxon>
        <taxon>Streptophyta</taxon>
        <taxon>Embryophyta</taxon>
        <taxon>Tracheophyta</taxon>
        <taxon>Spermatophyta</taxon>
        <taxon>Magnoliopsida</taxon>
        <taxon>Liliopsida</taxon>
        <taxon>Poales</taxon>
        <taxon>Poaceae</taxon>
        <taxon>PACMAD clade</taxon>
        <taxon>Arundinoideae</taxon>
        <taxon>Arundineae</taxon>
        <taxon>Arundo</taxon>
    </lineage>
</organism>